<dbReference type="KEGG" id="char:105904545"/>
<dbReference type="Pfam" id="PF01661">
    <property type="entry name" value="Macro"/>
    <property type="match status" value="2"/>
</dbReference>
<name>A0A8M1KRF8_CLUHA</name>
<dbReference type="SMART" id="SM00506">
    <property type="entry name" value="A1pp"/>
    <property type="match status" value="1"/>
</dbReference>
<dbReference type="GO" id="GO:0005634">
    <property type="term" value="C:nucleus"/>
    <property type="evidence" value="ECO:0007669"/>
    <property type="project" value="UniProtKB-SubCell"/>
</dbReference>
<proteinExistence type="predicted"/>
<keyword evidence="7" id="KW-1185">Reference proteome</keyword>
<evidence type="ECO:0000259" key="6">
    <source>
        <dbReference type="PROSITE" id="PS51154"/>
    </source>
</evidence>
<evidence type="ECO:0000313" key="7">
    <source>
        <dbReference type="Proteomes" id="UP000515152"/>
    </source>
</evidence>
<dbReference type="InterPro" id="IPR052056">
    <property type="entry name" value="Mono-ARTD/PARP"/>
</dbReference>
<dbReference type="GO" id="GO:0003714">
    <property type="term" value="F:transcription corepressor activity"/>
    <property type="evidence" value="ECO:0007669"/>
    <property type="project" value="TreeGrafter"/>
</dbReference>
<evidence type="ECO:0000256" key="5">
    <source>
        <dbReference type="ARBA" id="ARBA00023242"/>
    </source>
</evidence>
<dbReference type="OrthoDB" id="6133115at2759"/>
<evidence type="ECO:0000256" key="1">
    <source>
        <dbReference type="ARBA" id="ARBA00004123"/>
    </source>
</evidence>
<feature type="domain" description="Macro" evidence="6">
    <location>
        <begin position="450"/>
        <end position="629"/>
    </location>
</feature>
<sequence>MDPYLLSYLKESPKAGQDLKQRLAPLCSTFQISEEAEEIIVRRGTAQEALHQEKWEMQLQDVCFQLMQTYRCYYEVDPKRLKFLQDNLSSCSGNVCIYKENKELAVVVGEKSEIEKVLQMLEASQIKQQVRKDCRVSEVQFTLVEKEFRREMKASFPHIKTTRQGSRTLVLDGPEAEVEAACTTLQELVKKIRLKRLQLTPPLLAFLTSSGAMQTYQTRFHRSLRSPVMLEVGPDLVLSSLISEALEEAAAALERDLTAETVALERAEVESPEMETLKEDLDRLGKHLPKRVETSFNAILITPKKCQSSLKPGDVLEVEGTPALRCQKVFFIECLPWDAVKGNSEKALRYGLKQALELCERHTFNSVAFPIIGPGMVLNIPAREAAQMLTDEIGRFGRLGPTRSLSTLRIVIQPDYQDSTEIFQEVCRGLNKYMVDINTGQAIFQSLTSDLDEITLTVGGIQLHLVFGDITNETTDVIVNTTDFQNFDSAVCKDILMMAGPTVQRNLQSGESLGYMAQVKRGEIFTSSPGSFPCKAIMHVCGQKDPAVIQDLARDILLLCESKRYPSVAIPAICAGTGGVDPRLVADAILKGVKATVSSHTLQHLTTVRLVLFKINVFQQFQAAAQSNMGLLATPTS</sequence>
<dbReference type="GO" id="GO:1990404">
    <property type="term" value="F:NAD+-protein mono-ADP-ribosyltransferase activity"/>
    <property type="evidence" value="ECO:0007669"/>
    <property type="project" value="TreeGrafter"/>
</dbReference>
<dbReference type="RefSeq" id="XP_042566462.1">
    <property type="nucleotide sequence ID" value="XM_042710528.1"/>
</dbReference>
<comment type="subcellular location">
    <subcellularLocation>
        <location evidence="1">Nucleus</location>
    </subcellularLocation>
</comment>
<keyword evidence="5" id="KW-0539">Nucleus</keyword>
<keyword evidence="2" id="KW-0328">Glycosyltransferase</keyword>
<dbReference type="GO" id="GO:0003950">
    <property type="term" value="F:NAD+ poly-ADP-ribosyltransferase activity"/>
    <property type="evidence" value="ECO:0007669"/>
    <property type="project" value="TreeGrafter"/>
</dbReference>
<keyword evidence="4" id="KW-0520">NAD</keyword>
<dbReference type="PANTHER" id="PTHR14453:SF107">
    <property type="entry name" value="POLY [ADP-RIBOSE] POLYMERASE"/>
    <property type="match status" value="1"/>
</dbReference>
<dbReference type="PANTHER" id="PTHR14453">
    <property type="entry name" value="PARP/ZINC FINGER CCCH TYPE DOMAIN CONTAINING PROTEIN"/>
    <property type="match status" value="1"/>
</dbReference>
<dbReference type="AlphaFoldDB" id="A0A8M1KRF8"/>
<reference evidence="8" key="1">
    <citation type="submission" date="2025-08" db="UniProtKB">
        <authorList>
            <consortium name="RefSeq"/>
        </authorList>
    </citation>
    <scope>IDENTIFICATION</scope>
</reference>
<dbReference type="Proteomes" id="UP000515152">
    <property type="component" value="Chromosome 18"/>
</dbReference>
<organism evidence="7 8">
    <name type="scientific">Clupea harengus</name>
    <name type="common">Atlantic herring</name>
    <dbReference type="NCBI Taxonomy" id="7950"/>
    <lineage>
        <taxon>Eukaryota</taxon>
        <taxon>Metazoa</taxon>
        <taxon>Chordata</taxon>
        <taxon>Craniata</taxon>
        <taxon>Vertebrata</taxon>
        <taxon>Euteleostomi</taxon>
        <taxon>Actinopterygii</taxon>
        <taxon>Neopterygii</taxon>
        <taxon>Teleostei</taxon>
        <taxon>Clupei</taxon>
        <taxon>Clupeiformes</taxon>
        <taxon>Clupeoidei</taxon>
        <taxon>Clupeidae</taxon>
        <taxon>Clupea</taxon>
    </lineage>
</organism>
<protein>
    <submittedName>
        <fullName evidence="8">Protein mono-ADP-ribosyltransferase PARP14</fullName>
    </submittedName>
</protein>
<evidence type="ECO:0000256" key="2">
    <source>
        <dbReference type="ARBA" id="ARBA00022676"/>
    </source>
</evidence>
<dbReference type="GO" id="GO:0070212">
    <property type="term" value="P:protein poly-ADP-ribosylation"/>
    <property type="evidence" value="ECO:0007669"/>
    <property type="project" value="TreeGrafter"/>
</dbReference>
<dbReference type="GO" id="GO:0010629">
    <property type="term" value="P:negative regulation of gene expression"/>
    <property type="evidence" value="ECO:0007669"/>
    <property type="project" value="TreeGrafter"/>
</dbReference>
<dbReference type="GO" id="GO:0005737">
    <property type="term" value="C:cytoplasm"/>
    <property type="evidence" value="ECO:0007669"/>
    <property type="project" value="TreeGrafter"/>
</dbReference>
<dbReference type="GeneID" id="105904545"/>
<keyword evidence="3" id="KW-0808">Transferase</keyword>
<evidence type="ECO:0000313" key="8">
    <source>
        <dbReference type="RefSeq" id="XP_042566462.1"/>
    </source>
</evidence>
<dbReference type="InterPro" id="IPR002589">
    <property type="entry name" value="Macro_dom"/>
</dbReference>
<dbReference type="PROSITE" id="PS51154">
    <property type="entry name" value="MACRO"/>
    <property type="match status" value="1"/>
</dbReference>
<accession>A0A8M1KRF8</accession>
<gene>
    <name evidence="8" type="primary">LOC105904545</name>
</gene>
<evidence type="ECO:0000256" key="4">
    <source>
        <dbReference type="ARBA" id="ARBA00023027"/>
    </source>
</evidence>
<evidence type="ECO:0000256" key="3">
    <source>
        <dbReference type="ARBA" id="ARBA00022679"/>
    </source>
</evidence>